<feature type="domain" description="DUF7730" evidence="2">
    <location>
        <begin position="45"/>
        <end position="117"/>
    </location>
</feature>
<reference evidence="3" key="1">
    <citation type="journal article" date="2020" name="Stud. Mycol.">
        <title>101 Dothideomycetes genomes: a test case for predicting lifestyles and emergence of pathogens.</title>
        <authorList>
            <person name="Haridas S."/>
            <person name="Albert R."/>
            <person name="Binder M."/>
            <person name="Bloem J."/>
            <person name="Labutti K."/>
            <person name="Salamov A."/>
            <person name="Andreopoulos B."/>
            <person name="Baker S."/>
            <person name="Barry K."/>
            <person name="Bills G."/>
            <person name="Bluhm B."/>
            <person name="Cannon C."/>
            <person name="Castanera R."/>
            <person name="Culley D."/>
            <person name="Daum C."/>
            <person name="Ezra D."/>
            <person name="Gonzalez J."/>
            <person name="Henrissat B."/>
            <person name="Kuo A."/>
            <person name="Liang C."/>
            <person name="Lipzen A."/>
            <person name="Lutzoni F."/>
            <person name="Magnuson J."/>
            <person name="Mondo S."/>
            <person name="Nolan M."/>
            <person name="Ohm R."/>
            <person name="Pangilinan J."/>
            <person name="Park H.-J."/>
            <person name="Ramirez L."/>
            <person name="Alfaro M."/>
            <person name="Sun H."/>
            <person name="Tritt A."/>
            <person name="Yoshinaga Y."/>
            <person name="Zwiers L.-H."/>
            <person name="Turgeon B."/>
            <person name="Goodwin S."/>
            <person name="Spatafora J."/>
            <person name="Crous P."/>
            <person name="Grigoriev I."/>
        </authorList>
    </citation>
    <scope>NUCLEOTIDE SEQUENCE</scope>
    <source>
        <strain evidence="3">CBS 183.55</strain>
    </source>
</reference>
<feature type="compositionally biased region" description="Basic and acidic residues" evidence="1">
    <location>
        <begin position="226"/>
        <end position="235"/>
    </location>
</feature>
<dbReference type="AlphaFoldDB" id="A0A6A5S175"/>
<evidence type="ECO:0000259" key="2">
    <source>
        <dbReference type="Pfam" id="PF24864"/>
    </source>
</evidence>
<sequence length="241" mass="27666">MDEGVSALNPALGLLHVARIVVSSRSGDEVNNWLGSWNDSCIDEVERCRRTQGISNAHNIDAIGFLLSCKQTYTEGIDFLYSANCINIRTESLLLHLPKLIRHNRLASITSLEVIIEAHRVEKEQENTMVSFIFWQHHGHDLLDGPALPLVDAFWRSTKLRDMRVELPSRDYWVLNTSGAVIDYQQEAPTRYPSTRLDWKSLDGEEPKVERRSPECYPYPPLRMPVRNEENDSKESSGYWL</sequence>
<organism evidence="3 4">
    <name type="scientific">Didymella exigua CBS 183.55</name>
    <dbReference type="NCBI Taxonomy" id="1150837"/>
    <lineage>
        <taxon>Eukaryota</taxon>
        <taxon>Fungi</taxon>
        <taxon>Dikarya</taxon>
        <taxon>Ascomycota</taxon>
        <taxon>Pezizomycotina</taxon>
        <taxon>Dothideomycetes</taxon>
        <taxon>Pleosporomycetidae</taxon>
        <taxon>Pleosporales</taxon>
        <taxon>Pleosporineae</taxon>
        <taxon>Didymellaceae</taxon>
        <taxon>Didymella</taxon>
    </lineage>
</organism>
<dbReference type="Proteomes" id="UP000800082">
    <property type="component" value="Unassembled WGS sequence"/>
</dbReference>
<dbReference type="OrthoDB" id="515692at2759"/>
<dbReference type="GeneID" id="54355339"/>
<dbReference type="PANTHER" id="PTHR38790:SF4">
    <property type="entry name" value="2EXR DOMAIN-CONTAINING PROTEIN"/>
    <property type="match status" value="1"/>
</dbReference>
<evidence type="ECO:0000256" key="1">
    <source>
        <dbReference type="SAM" id="MobiDB-lite"/>
    </source>
</evidence>
<name>A0A6A5S175_9PLEO</name>
<evidence type="ECO:0000313" key="3">
    <source>
        <dbReference type="EMBL" id="KAF1933350.1"/>
    </source>
</evidence>
<keyword evidence="4" id="KW-1185">Reference proteome</keyword>
<protein>
    <recommendedName>
        <fullName evidence="2">DUF7730 domain-containing protein</fullName>
    </recommendedName>
</protein>
<proteinExistence type="predicted"/>
<evidence type="ECO:0000313" key="4">
    <source>
        <dbReference type="Proteomes" id="UP000800082"/>
    </source>
</evidence>
<dbReference type="Pfam" id="PF24864">
    <property type="entry name" value="DUF7730"/>
    <property type="match status" value="1"/>
</dbReference>
<dbReference type="PANTHER" id="PTHR38790">
    <property type="entry name" value="2EXR DOMAIN-CONTAINING PROTEIN-RELATED"/>
    <property type="match status" value="1"/>
</dbReference>
<gene>
    <name evidence="3" type="ORF">M421DRAFT_88583</name>
</gene>
<dbReference type="EMBL" id="ML978957">
    <property type="protein sequence ID" value="KAF1933350.1"/>
    <property type="molecule type" value="Genomic_DNA"/>
</dbReference>
<accession>A0A6A5S175</accession>
<dbReference type="InterPro" id="IPR056632">
    <property type="entry name" value="DUF7730"/>
</dbReference>
<dbReference type="RefSeq" id="XP_033453598.1">
    <property type="nucleotide sequence ID" value="XM_033597672.1"/>
</dbReference>
<feature type="region of interest" description="Disordered" evidence="1">
    <location>
        <begin position="220"/>
        <end position="241"/>
    </location>
</feature>